<dbReference type="InterPro" id="IPR035919">
    <property type="entry name" value="EAL_sf"/>
</dbReference>
<protein>
    <submittedName>
        <fullName evidence="4">EAL domain-containing protein</fullName>
    </submittedName>
</protein>
<dbReference type="Pfam" id="PF00990">
    <property type="entry name" value="GGDEF"/>
    <property type="match status" value="1"/>
</dbReference>
<dbReference type="InterPro" id="IPR011622">
    <property type="entry name" value="7TMR_DISM_rcpt_extracell_dom2"/>
</dbReference>
<dbReference type="RefSeq" id="WP_199469404.1">
    <property type="nucleotide sequence ID" value="NZ_JAEMNX010000020.1"/>
</dbReference>
<dbReference type="Pfam" id="PF00563">
    <property type="entry name" value="EAL"/>
    <property type="match status" value="1"/>
</dbReference>
<dbReference type="Gene3D" id="2.60.40.2380">
    <property type="match status" value="1"/>
</dbReference>
<dbReference type="SUPFAM" id="SSF55073">
    <property type="entry name" value="Nucleotide cyclase"/>
    <property type="match status" value="1"/>
</dbReference>
<proteinExistence type="predicted"/>
<keyword evidence="5" id="KW-1185">Reference proteome</keyword>
<dbReference type="CDD" id="cd01948">
    <property type="entry name" value="EAL"/>
    <property type="match status" value="1"/>
</dbReference>
<dbReference type="PANTHER" id="PTHR33121:SF79">
    <property type="entry name" value="CYCLIC DI-GMP PHOSPHODIESTERASE PDED-RELATED"/>
    <property type="match status" value="1"/>
</dbReference>
<feature type="signal peptide" evidence="2">
    <location>
        <begin position="1"/>
        <end position="21"/>
    </location>
</feature>
<dbReference type="Proteomes" id="UP000628710">
    <property type="component" value="Unassembled WGS sequence"/>
</dbReference>
<gene>
    <name evidence="4" type="ORF">I8J31_15055</name>
</gene>
<comment type="caution">
    <text evidence="4">The sequence shown here is derived from an EMBL/GenBank/DDBJ whole genome shotgun (WGS) entry which is preliminary data.</text>
</comment>
<dbReference type="PROSITE" id="PS50883">
    <property type="entry name" value="EAL"/>
    <property type="match status" value="1"/>
</dbReference>
<feature type="transmembrane region" description="Helical" evidence="1">
    <location>
        <begin position="179"/>
        <end position="202"/>
    </location>
</feature>
<keyword evidence="1" id="KW-1133">Transmembrane helix</keyword>
<evidence type="ECO:0000256" key="1">
    <source>
        <dbReference type="SAM" id="Phobius"/>
    </source>
</evidence>
<dbReference type="Gene3D" id="3.30.70.270">
    <property type="match status" value="1"/>
</dbReference>
<dbReference type="SUPFAM" id="SSF141868">
    <property type="entry name" value="EAL domain-like"/>
    <property type="match status" value="1"/>
</dbReference>
<dbReference type="Pfam" id="PF07696">
    <property type="entry name" value="7TMR-DISMED2"/>
    <property type="match status" value="1"/>
</dbReference>
<evidence type="ECO:0000259" key="3">
    <source>
        <dbReference type="PROSITE" id="PS50883"/>
    </source>
</evidence>
<dbReference type="EMBL" id="JAEMNX010000020">
    <property type="protein sequence ID" value="MBJ7538996.1"/>
    <property type="molecule type" value="Genomic_DNA"/>
</dbReference>
<reference evidence="4" key="1">
    <citation type="submission" date="2020-12" db="EMBL/GenBank/DDBJ databases">
        <title>Marinomonas arctica sp. nov., a psychrotolerant bacterium isolated from the Arctic.</title>
        <authorList>
            <person name="Zhang Y."/>
        </authorList>
    </citation>
    <scope>NUCLEOTIDE SEQUENCE</scope>
    <source>
        <strain evidence="4">C1424</strain>
    </source>
</reference>
<dbReference type="AlphaFoldDB" id="A0A934JNE1"/>
<feature type="transmembrane region" description="Helical" evidence="1">
    <location>
        <begin position="207"/>
        <end position="227"/>
    </location>
</feature>
<dbReference type="InterPro" id="IPR001633">
    <property type="entry name" value="EAL_dom"/>
</dbReference>
<organism evidence="4 5">
    <name type="scientific">Marinomonas transparens</name>
    <dbReference type="NCBI Taxonomy" id="2795388"/>
    <lineage>
        <taxon>Bacteria</taxon>
        <taxon>Pseudomonadati</taxon>
        <taxon>Pseudomonadota</taxon>
        <taxon>Gammaproteobacteria</taxon>
        <taxon>Oceanospirillales</taxon>
        <taxon>Oceanospirillaceae</taxon>
        <taxon>Marinomonas</taxon>
    </lineage>
</organism>
<name>A0A934JNE1_9GAMM</name>
<dbReference type="SMART" id="SM00267">
    <property type="entry name" value="GGDEF"/>
    <property type="match status" value="1"/>
</dbReference>
<accession>A0A934JNE1</accession>
<keyword evidence="1" id="KW-0812">Transmembrane</keyword>
<dbReference type="PANTHER" id="PTHR33121">
    <property type="entry name" value="CYCLIC DI-GMP PHOSPHODIESTERASE PDEF"/>
    <property type="match status" value="1"/>
</dbReference>
<dbReference type="InterPro" id="IPR011623">
    <property type="entry name" value="7TMR_DISM_rcpt_extracell_dom1"/>
</dbReference>
<dbReference type="Pfam" id="PF07695">
    <property type="entry name" value="7TMR-DISM_7TM"/>
    <property type="match status" value="1"/>
</dbReference>
<keyword evidence="1" id="KW-0472">Membrane</keyword>
<feature type="chain" id="PRO_5038125683" evidence="2">
    <location>
        <begin position="22"/>
        <end position="822"/>
    </location>
</feature>
<dbReference type="GO" id="GO:0071111">
    <property type="term" value="F:cyclic-guanylate-specific phosphodiesterase activity"/>
    <property type="evidence" value="ECO:0007669"/>
    <property type="project" value="InterPro"/>
</dbReference>
<dbReference type="SMART" id="SM00052">
    <property type="entry name" value="EAL"/>
    <property type="match status" value="1"/>
</dbReference>
<keyword evidence="2" id="KW-0732">Signal</keyword>
<dbReference type="InterPro" id="IPR029787">
    <property type="entry name" value="Nucleotide_cyclase"/>
</dbReference>
<feature type="transmembrane region" description="Helical" evidence="1">
    <location>
        <begin position="330"/>
        <end position="350"/>
    </location>
</feature>
<sequence length="822" mass="94204">MRHWAKLFLLTLLLSSQYVLSSDQSQNNTHTSLPTYQETRQTSALNVLQTAQFQPNLYQESQDFSKHAYWHKLEFPAITQTPPKQADKTIHLELNYHVIDYLDFYVFQNNKLINHWQRGMRQDWNMKAKAYYGIWIPIPLSNNHKTTLLIRKQGTSPLLTPIKSFNPEEAASEKEARRLFWTITISCLAILFAHNFFVFILLKQPGFIYYLALNIIIFASLSVLTGFNRWLFPEQISQWLVHNLFFIFGLGAWVLYRFTLYFLQEVRIPATSSFIRKYGDGVFLVFLLVTQIASVKTSAILFAGIEALLFTICIYWSIRAYSKGFIAVRFYLSAWLVLMIGALLNTMIYWQILPLNMLTESILPAASVLQLLIFSFAFADKAKHIEQARQLQTLTDAATGLPNRSYYFDTLIEYLPKQDPTELIFVMVKTTSHPQLSQAFGPEEADSAIAQVMLNINQRLMSMDGILSLPLPNKSTKKLIHINPETFAFFSITPTEINQQIQQLQNTLTTPTLVSKVQFRLQYQVGSALYPSQGANLDKLYQNALIASHSVTNYSQGWVTFNNELKNNHAHQLHLITLLTDDIQQGKLYFEIQPQVTLSSREVIGGEVLVRWRNEHLGQISPDEFIPLAEQTGLIYKLTDMVFDKIFQWTAEHPRILSAQSLSINISALDLLQSDFAERITTLSKRYNLKPENFTIEITETSALHNNEIVDNNVKHLHQAGFKLSIDDFGVGYNSMQNIIALETGELKIDRFFVINLLNNPQSQTLCQSIINLSKTLNITCVAEGIESEEVAQLLQSWHCQIGQGYHLHRPMSPDQYLALLS</sequence>
<evidence type="ECO:0000313" key="4">
    <source>
        <dbReference type="EMBL" id="MBJ7538996.1"/>
    </source>
</evidence>
<dbReference type="InterPro" id="IPR043128">
    <property type="entry name" value="Rev_trsase/Diguanyl_cyclase"/>
</dbReference>
<dbReference type="InterPro" id="IPR000160">
    <property type="entry name" value="GGDEF_dom"/>
</dbReference>
<evidence type="ECO:0000256" key="2">
    <source>
        <dbReference type="SAM" id="SignalP"/>
    </source>
</evidence>
<evidence type="ECO:0000313" key="5">
    <source>
        <dbReference type="Proteomes" id="UP000628710"/>
    </source>
</evidence>
<feature type="transmembrane region" description="Helical" evidence="1">
    <location>
        <begin position="275"/>
        <end position="293"/>
    </location>
</feature>
<feature type="domain" description="EAL" evidence="3">
    <location>
        <begin position="572"/>
        <end position="822"/>
    </location>
</feature>
<feature type="transmembrane region" description="Helical" evidence="1">
    <location>
        <begin position="239"/>
        <end position="263"/>
    </location>
</feature>
<dbReference type="InterPro" id="IPR050706">
    <property type="entry name" value="Cyclic-di-GMP_PDE-like"/>
</dbReference>
<dbReference type="Gene3D" id="3.20.20.450">
    <property type="entry name" value="EAL domain"/>
    <property type="match status" value="1"/>
</dbReference>
<feature type="transmembrane region" description="Helical" evidence="1">
    <location>
        <begin position="299"/>
        <end position="318"/>
    </location>
</feature>